<evidence type="ECO:0000313" key="1">
    <source>
        <dbReference type="EMBL" id="KAA8901370.1"/>
    </source>
</evidence>
<name>A0A5J5ERT3_9PEZI</name>
<dbReference type="AlphaFoldDB" id="A0A5J5ERT3"/>
<protein>
    <submittedName>
        <fullName evidence="1">Uncharacterized protein</fullName>
    </submittedName>
</protein>
<gene>
    <name evidence="1" type="ORF">FN846DRAFT_119516</name>
</gene>
<accession>A0A5J5ERT3</accession>
<keyword evidence="2" id="KW-1185">Reference proteome</keyword>
<evidence type="ECO:0000313" key="2">
    <source>
        <dbReference type="Proteomes" id="UP000326924"/>
    </source>
</evidence>
<dbReference type="InParanoid" id="A0A5J5ERT3"/>
<dbReference type="EMBL" id="VXIS01000145">
    <property type="protein sequence ID" value="KAA8901370.1"/>
    <property type="molecule type" value="Genomic_DNA"/>
</dbReference>
<reference evidence="1 2" key="1">
    <citation type="submission" date="2019-09" db="EMBL/GenBank/DDBJ databases">
        <title>Draft genome of the ectomycorrhizal ascomycete Sphaerosporella brunnea.</title>
        <authorList>
            <consortium name="DOE Joint Genome Institute"/>
            <person name="Benucci G.M."/>
            <person name="Marozzi G."/>
            <person name="Antonielli L."/>
            <person name="Sanchez S."/>
            <person name="Marco P."/>
            <person name="Wang X."/>
            <person name="Falini L.B."/>
            <person name="Barry K."/>
            <person name="Haridas S."/>
            <person name="Lipzen A."/>
            <person name="Labutti K."/>
            <person name="Grigoriev I.V."/>
            <person name="Murat C."/>
            <person name="Martin F."/>
            <person name="Albertini E."/>
            <person name="Donnini D."/>
            <person name="Bonito G."/>
        </authorList>
    </citation>
    <scope>NUCLEOTIDE SEQUENCE [LARGE SCALE GENOMIC DNA]</scope>
    <source>
        <strain evidence="1 2">Sb_GMNB300</strain>
    </source>
</reference>
<organism evidence="1 2">
    <name type="scientific">Sphaerosporella brunnea</name>
    <dbReference type="NCBI Taxonomy" id="1250544"/>
    <lineage>
        <taxon>Eukaryota</taxon>
        <taxon>Fungi</taxon>
        <taxon>Dikarya</taxon>
        <taxon>Ascomycota</taxon>
        <taxon>Pezizomycotina</taxon>
        <taxon>Pezizomycetes</taxon>
        <taxon>Pezizales</taxon>
        <taxon>Pyronemataceae</taxon>
        <taxon>Sphaerosporella</taxon>
    </lineage>
</organism>
<dbReference type="Proteomes" id="UP000326924">
    <property type="component" value="Unassembled WGS sequence"/>
</dbReference>
<proteinExistence type="predicted"/>
<comment type="caution">
    <text evidence="1">The sequence shown here is derived from an EMBL/GenBank/DDBJ whole genome shotgun (WGS) entry which is preliminary data.</text>
</comment>
<sequence>MSRPLPIGMITRKRIGNILGLLYRVNFLHIKLSLLVNIHEKKKPASFSPESTISRTRNFMPIMGRLFLFWCAGPENHLFPSDPLTHIPLLVLTCAAPFQTTTTFLHTAYISGNSHLDLQVQVCADIWTFLLRGVNNAASVRCIFTAKANILSLGLLAPFNHAMHDTLKQETQALIHRVLPAHHLLHIPAGICIDSAAHDSDFPSAAQARLHDDTQIHATFQETCGPHSVRSTEVWN</sequence>